<evidence type="ECO:0000256" key="2">
    <source>
        <dbReference type="ARBA" id="ARBA00012438"/>
    </source>
</evidence>
<keyword evidence="6 12" id="KW-0418">Kinase</keyword>
<dbReference type="Gene3D" id="3.30.565.10">
    <property type="entry name" value="Histidine kinase-like ATPase, C-terminal domain"/>
    <property type="match status" value="1"/>
</dbReference>
<dbReference type="SUPFAM" id="SSF55874">
    <property type="entry name" value="ATPase domain of HSP90 chaperone/DNA topoisomerase II/histidine kinase"/>
    <property type="match status" value="1"/>
</dbReference>
<keyword evidence="8" id="KW-0902">Two-component regulatory system</keyword>
<keyword evidence="5" id="KW-0547">Nucleotide-binding</keyword>
<comment type="catalytic activity">
    <reaction evidence="1">
        <text>ATP + protein L-histidine = ADP + protein N-phospho-L-histidine.</text>
        <dbReference type="EC" id="2.7.13.3"/>
    </reaction>
</comment>
<keyword evidence="9" id="KW-1133">Transmembrane helix</keyword>
<dbReference type="GO" id="GO:0005524">
    <property type="term" value="F:ATP binding"/>
    <property type="evidence" value="ECO:0007669"/>
    <property type="project" value="UniProtKB-KW"/>
</dbReference>
<evidence type="ECO:0000313" key="12">
    <source>
        <dbReference type="EMBL" id="RKT72523.1"/>
    </source>
</evidence>
<evidence type="ECO:0000256" key="5">
    <source>
        <dbReference type="ARBA" id="ARBA00022741"/>
    </source>
</evidence>
<dbReference type="OrthoDB" id="227596at2"/>
<feature type="domain" description="Histidine kinase/HSP90-like ATPase" evidence="10">
    <location>
        <begin position="286"/>
        <end position="372"/>
    </location>
</feature>
<dbReference type="GO" id="GO:0016020">
    <property type="term" value="C:membrane"/>
    <property type="evidence" value="ECO:0007669"/>
    <property type="project" value="InterPro"/>
</dbReference>
<keyword evidence="4" id="KW-0808">Transferase</keyword>
<keyword evidence="7" id="KW-0067">ATP-binding</keyword>
<dbReference type="Gene3D" id="1.20.5.1930">
    <property type="match status" value="1"/>
</dbReference>
<keyword evidence="9" id="KW-0812">Transmembrane</keyword>
<dbReference type="EC" id="2.7.13.3" evidence="2"/>
<feature type="domain" description="Signal transduction histidine kinase subgroup 3 dimerisation and phosphoacceptor" evidence="11">
    <location>
        <begin position="185"/>
        <end position="251"/>
    </location>
</feature>
<dbReference type="PANTHER" id="PTHR24421:SF10">
    <property type="entry name" value="NITRATE_NITRITE SENSOR PROTEIN NARQ"/>
    <property type="match status" value="1"/>
</dbReference>
<dbReference type="Pfam" id="PF02518">
    <property type="entry name" value="HATPase_c"/>
    <property type="match status" value="1"/>
</dbReference>
<evidence type="ECO:0000259" key="10">
    <source>
        <dbReference type="Pfam" id="PF02518"/>
    </source>
</evidence>
<keyword evidence="3" id="KW-0597">Phosphoprotein</keyword>
<comment type="caution">
    <text evidence="12">The sequence shown here is derived from an EMBL/GenBank/DDBJ whole genome shotgun (WGS) entry which is preliminary data.</text>
</comment>
<evidence type="ECO:0000259" key="11">
    <source>
        <dbReference type="Pfam" id="PF07730"/>
    </source>
</evidence>
<dbReference type="Proteomes" id="UP000272729">
    <property type="component" value="Unassembled WGS sequence"/>
</dbReference>
<sequence>MIRTFLRVVLLPDRTRVFGDSRFRPFVQAALLGYGLVLAIGISSGYVQRESPDGWWPLLFGIVLGTFALVPYTPLGAWRLATAGLFAMRLLFTQEPAILGDWQWCWYLPVLVAVGLLYGGRVVFVVAVITTGAVYLVGAMGNLDYFPPTLLFLNLFLLVAYAFGARGRAEQRFHEERDAKAALVERARIAREMHDVVAHHMSMVAVRCETAPYRIAGLPEAGLKEFAELGDAARAAIADMQGLLGVLRSADQQPDHAPQPGLADITALAPQASVTGADVPPAVGLTAYRVVQEALTNANRHAPGSTVSVVVSVVDGALEVFVRNTAGGPSLGGGGGHGLVGMRERVAVHGGSVTAEPTPDGGFAVRARIPLGER</sequence>
<protein>
    <recommendedName>
        <fullName evidence="2">histidine kinase</fullName>
        <ecNumber evidence="2">2.7.13.3</ecNumber>
    </recommendedName>
</protein>
<dbReference type="PANTHER" id="PTHR24421">
    <property type="entry name" value="NITRATE/NITRITE SENSOR PROTEIN NARX-RELATED"/>
    <property type="match status" value="1"/>
</dbReference>
<feature type="transmembrane region" description="Helical" evidence="9">
    <location>
        <begin position="54"/>
        <end position="70"/>
    </location>
</feature>
<evidence type="ECO:0000256" key="8">
    <source>
        <dbReference type="ARBA" id="ARBA00023012"/>
    </source>
</evidence>
<dbReference type="InterPro" id="IPR036890">
    <property type="entry name" value="HATPase_C_sf"/>
</dbReference>
<feature type="transmembrane region" description="Helical" evidence="9">
    <location>
        <begin position="145"/>
        <end position="164"/>
    </location>
</feature>
<gene>
    <name evidence="12" type="ORF">DFJ66_5837</name>
</gene>
<keyword evidence="13" id="KW-1185">Reference proteome</keyword>
<dbReference type="CDD" id="cd16917">
    <property type="entry name" value="HATPase_UhpB-NarQ-NarX-like"/>
    <property type="match status" value="1"/>
</dbReference>
<organism evidence="12 13">
    <name type="scientific">Saccharothrix variisporea</name>
    <dbReference type="NCBI Taxonomy" id="543527"/>
    <lineage>
        <taxon>Bacteria</taxon>
        <taxon>Bacillati</taxon>
        <taxon>Actinomycetota</taxon>
        <taxon>Actinomycetes</taxon>
        <taxon>Pseudonocardiales</taxon>
        <taxon>Pseudonocardiaceae</taxon>
        <taxon>Saccharothrix</taxon>
    </lineage>
</organism>
<accession>A0A495XJ49</accession>
<dbReference type="RefSeq" id="WP_121225636.1">
    <property type="nucleotide sequence ID" value="NZ_JBIUBA010000033.1"/>
</dbReference>
<reference evidence="12 13" key="1">
    <citation type="submission" date="2018-10" db="EMBL/GenBank/DDBJ databases">
        <title>Sequencing the genomes of 1000 actinobacteria strains.</title>
        <authorList>
            <person name="Klenk H.-P."/>
        </authorList>
    </citation>
    <scope>NUCLEOTIDE SEQUENCE [LARGE SCALE GENOMIC DNA]</scope>
    <source>
        <strain evidence="12 13">DSM 43911</strain>
    </source>
</reference>
<evidence type="ECO:0000256" key="6">
    <source>
        <dbReference type="ARBA" id="ARBA00022777"/>
    </source>
</evidence>
<dbReference type="InterPro" id="IPR003594">
    <property type="entry name" value="HATPase_dom"/>
</dbReference>
<dbReference type="Pfam" id="PF07730">
    <property type="entry name" value="HisKA_3"/>
    <property type="match status" value="1"/>
</dbReference>
<evidence type="ECO:0000256" key="9">
    <source>
        <dbReference type="SAM" id="Phobius"/>
    </source>
</evidence>
<dbReference type="GO" id="GO:0000155">
    <property type="term" value="F:phosphorelay sensor kinase activity"/>
    <property type="evidence" value="ECO:0007669"/>
    <property type="project" value="InterPro"/>
</dbReference>
<name>A0A495XJ49_9PSEU</name>
<dbReference type="InterPro" id="IPR011712">
    <property type="entry name" value="Sig_transdc_His_kin_sub3_dim/P"/>
</dbReference>
<evidence type="ECO:0000256" key="3">
    <source>
        <dbReference type="ARBA" id="ARBA00022553"/>
    </source>
</evidence>
<dbReference type="GO" id="GO:0046983">
    <property type="term" value="F:protein dimerization activity"/>
    <property type="evidence" value="ECO:0007669"/>
    <property type="project" value="InterPro"/>
</dbReference>
<proteinExistence type="predicted"/>
<evidence type="ECO:0000256" key="7">
    <source>
        <dbReference type="ARBA" id="ARBA00022840"/>
    </source>
</evidence>
<feature type="transmembrane region" description="Helical" evidence="9">
    <location>
        <begin position="104"/>
        <end position="133"/>
    </location>
</feature>
<dbReference type="InterPro" id="IPR050482">
    <property type="entry name" value="Sensor_HK_TwoCompSys"/>
</dbReference>
<keyword evidence="9" id="KW-0472">Membrane</keyword>
<evidence type="ECO:0000256" key="4">
    <source>
        <dbReference type="ARBA" id="ARBA00022679"/>
    </source>
</evidence>
<dbReference type="AlphaFoldDB" id="A0A495XJ49"/>
<evidence type="ECO:0000256" key="1">
    <source>
        <dbReference type="ARBA" id="ARBA00000085"/>
    </source>
</evidence>
<feature type="transmembrane region" description="Helical" evidence="9">
    <location>
        <begin position="26"/>
        <end position="47"/>
    </location>
</feature>
<dbReference type="EMBL" id="RBXR01000001">
    <property type="protein sequence ID" value="RKT72523.1"/>
    <property type="molecule type" value="Genomic_DNA"/>
</dbReference>
<evidence type="ECO:0000313" key="13">
    <source>
        <dbReference type="Proteomes" id="UP000272729"/>
    </source>
</evidence>